<accession>F8NQW1</accession>
<name>F8NQW1_SERL9</name>
<evidence type="ECO:0000313" key="1">
    <source>
        <dbReference type="EMBL" id="EGO26664.1"/>
    </source>
</evidence>
<dbReference type="AlphaFoldDB" id="F8NQW1"/>
<sequence>MSLKLEAASATSQALITQQTSRIKAPRSLNGKELIATMNPPFSQLTSLRPS</sequence>
<dbReference type="KEGG" id="sla:SERLADRAFT_385589"/>
<organism>
    <name type="scientific">Serpula lacrymans var. lacrymans (strain S7.9)</name>
    <name type="common">Dry rot fungus</name>
    <dbReference type="NCBI Taxonomy" id="578457"/>
    <lineage>
        <taxon>Eukaryota</taxon>
        <taxon>Fungi</taxon>
        <taxon>Dikarya</taxon>
        <taxon>Basidiomycota</taxon>
        <taxon>Agaricomycotina</taxon>
        <taxon>Agaricomycetes</taxon>
        <taxon>Agaricomycetidae</taxon>
        <taxon>Boletales</taxon>
        <taxon>Coniophorineae</taxon>
        <taxon>Serpulaceae</taxon>
        <taxon>Serpula</taxon>
    </lineage>
</organism>
<feature type="non-terminal residue" evidence="1">
    <location>
        <position position="51"/>
    </location>
</feature>
<gene>
    <name evidence="1" type="ORF">SERLADRAFT_385589</name>
</gene>
<dbReference type="GeneID" id="18811159"/>
<dbReference type="EMBL" id="GL945432">
    <property type="protein sequence ID" value="EGO26664.1"/>
    <property type="molecule type" value="Genomic_DNA"/>
</dbReference>
<dbReference type="HOGENOM" id="CLU_3112198_0_0_1"/>
<proteinExistence type="predicted"/>
<dbReference type="RefSeq" id="XP_007316837.1">
    <property type="nucleotide sequence ID" value="XM_007316775.1"/>
</dbReference>
<dbReference type="Proteomes" id="UP000008064">
    <property type="component" value="Unassembled WGS sequence"/>
</dbReference>
<protein>
    <submittedName>
        <fullName evidence="1">Uncharacterized protein</fullName>
    </submittedName>
</protein>
<reference evidence="1" key="1">
    <citation type="submission" date="2011-04" db="EMBL/GenBank/DDBJ databases">
        <title>Evolution of plant cell wall degrading machinery underlies the functional diversity of forest fungi.</title>
        <authorList>
            <consortium name="US DOE Joint Genome Institute (JGI-PGF)"/>
            <person name="Eastwood D.C."/>
            <person name="Floudas D."/>
            <person name="Binder M."/>
            <person name="Majcherczyk A."/>
            <person name="Schneider P."/>
            <person name="Aerts A."/>
            <person name="Asiegbu F.O."/>
            <person name="Baker S.E."/>
            <person name="Barry K."/>
            <person name="Bendiksby M."/>
            <person name="Blumentritt M."/>
            <person name="Coutinho P.M."/>
            <person name="Cullen D."/>
            <person name="Cullen D."/>
            <person name="Gathman A."/>
            <person name="Goodell B."/>
            <person name="Henrissat B."/>
            <person name="Ihrmark K."/>
            <person name="Kauserud H."/>
            <person name="Kohler A."/>
            <person name="LaButti K."/>
            <person name="Lapidus A."/>
            <person name="Lavin J.L."/>
            <person name="Lee Y.-H."/>
            <person name="Lindquist E."/>
            <person name="Lilly W."/>
            <person name="Lucas S."/>
            <person name="Morin E."/>
            <person name="Murat C."/>
            <person name="Oguiza J.A."/>
            <person name="Park J."/>
            <person name="Pisabarro A.G."/>
            <person name="Riley R."/>
            <person name="Rosling A."/>
            <person name="Salamov A."/>
            <person name="Schmidt O."/>
            <person name="Schmutz J."/>
            <person name="Skrede I."/>
            <person name="Stenlid J."/>
            <person name="Wiebenga A."/>
            <person name="Xie X."/>
            <person name="Kues U."/>
            <person name="Hibbett D.S."/>
            <person name="Hoffmeister D."/>
            <person name="Hogberg N."/>
            <person name="Martin F."/>
            <person name="Grigoriev I.V."/>
            <person name="Watkinson S.C."/>
        </authorList>
    </citation>
    <scope>NUCLEOTIDE SEQUENCE</scope>
    <source>
        <strain evidence="1">S7.9</strain>
    </source>
</reference>